<comment type="caution">
    <text evidence="1">The sequence shown here is derived from an EMBL/GenBank/DDBJ whole genome shotgun (WGS) entry which is preliminary data.</text>
</comment>
<name>A0ABR3X614_9EURO</name>
<organism evidence="1 2">
    <name type="scientific">Paecilomyces lecythidis</name>
    <dbReference type="NCBI Taxonomy" id="3004212"/>
    <lineage>
        <taxon>Eukaryota</taxon>
        <taxon>Fungi</taxon>
        <taxon>Dikarya</taxon>
        <taxon>Ascomycota</taxon>
        <taxon>Pezizomycotina</taxon>
        <taxon>Eurotiomycetes</taxon>
        <taxon>Eurotiomycetidae</taxon>
        <taxon>Eurotiales</taxon>
        <taxon>Thermoascaceae</taxon>
        <taxon>Paecilomyces</taxon>
    </lineage>
</organism>
<dbReference type="Proteomes" id="UP001583193">
    <property type="component" value="Unassembled WGS sequence"/>
</dbReference>
<accession>A0ABR3X614</accession>
<proteinExistence type="predicted"/>
<gene>
    <name evidence="1" type="ORF">Plec18167_007133</name>
</gene>
<evidence type="ECO:0000313" key="1">
    <source>
        <dbReference type="EMBL" id="KAL1871199.1"/>
    </source>
</evidence>
<dbReference type="EMBL" id="JAVDPF010000028">
    <property type="protein sequence ID" value="KAL1871199.1"/>
    <property type="molecule type" value="Genomic_DNA"/>
</dbReference>
<keyword evidence="2" id="KW-1185">Reference proteome</keyword>
<protein>
    <submittedName>
        <fullName evidence="1">Uncharacterized protein</fullName>
    </submittedName>
</protein>
<sequence length="107" mass="11709">MSPEVGGHDEDAWRLRAVENEAGQQGFGWDRPKLRHGELESSSRAERALPTKWLQRAISASVWSTDAYLPRISAVDCSSDREGLRQFDCLPKVQAGAGPASADPGME</sequence>
<evidence type="ECO:0000313" key="2">
    <source>
        <dbReference type="Proteomes" id="UP001583193"/>
    </source>
</evidence>
<reference evidence="1 2" key="1">
    <citation type="journal article" date="2024" name="IMA Fungus">
        <title>IMA Genome - F19 : A genome assembly and annotation guide to empower mycologists, including annotated draft genome sequences of Ceratocystis pirilliformis, Diaporthe australafricana, Fusarium ophioides, Paecilomyces lecythidis, and Sporothrix stenoceras.</title>
        <authorList>
            <person name="Aylward J."/>
            <person name="Wilson A.M."/>
            <person name="Visagie C.M."/>
            <person name="Spraker J."/>
            <person name="Barnes I."/>
            <person name="Buitendag C."/>
            <person name="Ceriani C."/>
            <person name="Del Mar Angel L."/>
            <person name="du Plessis D."/>
            <person name="Fuchs T."/>
            <person name="Gasser K."/>
            <person name="Kramer D."/>
            <person name="Li W."/>
            <person name="Munsamy K."/>
            <person name="Piso A."/>
            <person name="Price J.L."/>
            <person name="Sonnekus B."/>
            <person name="Thomas C."/>
            <person name="van der Nest A."/>
            <person name="van Dijk A."/>
            <person name="van Heerden A."/>
            <person name="van Vuuren N."/>
            <person name="Yilmaz N."/>
            <person name="Duong T.A."/>
            <person name="van der Merwe N.A."/>
            <person name="Wingfield M.J."/>
            <person name="Wingfield B.D."/>
        </authorList>
    </citation>
    <scope>NUCLEOTIDE SEQUENCE [LARGE SCALE GENOMIC DNA]</scope>
    <source>
        <strain evidence="1 2">CMW 18167</strain>
    </source>
</reference>